<dbReference type="Gene3D" id="3.30.200.20">
    <property type="entry name" value="Phosphorylase Kinase, domain 1"/>
    <property type="match status" value="1"/>
</dbReference>
<dbReference type="EMBL" id="JACIDT010000004">
    <property type="protein sequence ID" value="MBB3925779.1"/>
    <property type="molecule type" value="Genomic_DNA"/>
</dbReference>
<dbReference type="SUPFAM" id="SSF56112">
    <property type="entry name" value="Protein kinase-like (PK-like)"/>
    <property type="match status" value="1"/>
</dbReference>
<evidence type="ECO:0000313" key="3">
    <source>
        <dbReference type="Proteomes" id="UP000571950"/>
    </source>
</evidence>
<gene>
    <name evidence="2" type="ORF">GGR43_001494</name>
</gene>
<dbReference type="GO" id="GO:0016301">
    <property type="term" value="F:kinase activity"/>
    <property type="evidence" value="ECO:0007669"/>
    <property type="project" value="UniProtKB-KW"/>
</dbReference>
<dbReference type="InterPro" id="IPR041726">
    <property type="entry name" value="ACAD10_11_N"/>
</dbReference>
<dbReference type="InterPro" id="IPR011009">
    <property type="entry name" value="Kinase-like_dom_sf"/>
</dbReference>
<proteinExistence type="predicted"/>
<dbReference type="Pfam" id="PF01636">
    <property type="entry name" value="APH"/>
    <property type="match status" value="1"/>
</dbReference>
<dbReference type="CDD" id="cd05154">
    <property type="entry name" value="ACAD10_11_N-like"/>
    <property type="match status" value="1"/>
</dbReference>
<evidence type="ECO:0000259" key="1">
    <source>
        <dbReference type="Pfam" id="PF01636"/>
    </source>
</evidence>
<feature type="domain" description="Aminoglycoside phosphotransferase" evidence="1">
    <location>
        <begin position="33"/>
        <end position="268"/>
    </location>
</feature>
<dbReference type="Gene3D" id="3.90.1200.10">
    <property type="match status" value="1"/>
</dbReference>
<comment type="caution">
    <text evidence="2">The sequence shown here is derived from an EMBL/GenBank/DDBJ whole genome shotgun (WGS) entry which is preliminary data.</text>
</comment>
<dbReference type="PANTHER" id="PTHR21310:SF57">
    <property type="entry name" value="BLR2944 PROTEIN"/>
    <property type="match status" value="1"/>
</dbReference>
<name>A0A7W6BQ25_9SPHN</name>
<accession>A0A7W6BQ25</accession>
<keyword evidence="2" id="KW-0418">Kinase</keyword>
<dbReference type="RefSeq" id="WP_223177343.1">
    <property type="nucleotide sequence ID" value="NZ_JACIDT010000004.1"/>
</dbReference>
<protein>
    <submittedName>
        <fullName evidence="2">Aminoglycoside phosphotransferase (APT) family kinase protein</fullName>
    </submittedName>
</protein>
<dbReference type="PANTHER" id="PTHR21310">
    <property type="entry name" value="AMINOGLYCOSIDE PHOSPHOTRANSFERASE-RELATED-RELATED"/>
    <property type="match status" value="1"/>
</dbReference>
<dbReference type="InterPro" id="IPR002575">
    <property type="entry name" value="Aminoglycoside_PTrfase"/>
</dbReference>
<dbReference type="AlphaFoldDB" id="A0A7W6BQ25"/>
<dbReference type="Proteomes" id="UP000571950">
    <property type="component" value="Unassembled WGS sequence"/>
</dbReference>
<organism evidence="2 3">
    <name type="scientific">Sphingobium jiangsuense</name>
    <dbReference type="NCBI Taxonomy" id="870476"/>
    <lineage>
        <taxon>Bacteria</taxon>
        <taxon>Pseudomonadati</taxon>
        <taxon>Pseudomonadota</taxon>
        <taxon>Alphaproteobacteria</taxon>
        <taxon>Sphingomonadales</taxon>
        <taxon>Sphingomonadaceae</taxon>
        <taxon>Sphingobium</taxon>
    </lineage>
</organism>
<reference evidence="2 3" key="1">
    <citation type="submission" date="2020-08" db="EMBL/GenBank/DDBJ databases">
        <title>Genomic Encyclopedia of Type Strains, Phase IV (KMG-IV): sequencing the most valuable type-strain genomes for metagenomic binning, comparative biology and taxonomic classification.</title>
        <authorList>
            <person name="Goeker M."/>
        </authorList>
    </citation>
    <scope>NUCLEOTIDE SEQUENCE [LARGE SCALE GENOMIC DNA]</scope>
    <source>
        <strain evidence="2 3">DSM 26189</strain>
    </source>
</reference>
<sequence length="339" mass="36251">MDAPAMDVGADPFPARMAVLVARIDPGASLANLRRLSGGASQETWAFDAVGPAGTRRLILRRAAPGAVPHPMAAGFTVEAAAIRAAAAQGVPCPHVRHELEPADGLGEGFVTDHVEGETLARRIQRDEAFAATRETMVASFGAILARIHRVPVAVLPPMRRSGVAAALEAIRESLDADPTPRPVFELALGWAARHAPPEPERLALVHGDFRLGNVITGPEGVRAVLDWELAHLGDPAEDLAWISLPPWRFGRIERPVAGLGSRADMFEAYARTGGAPVDAARVHWWEVMGSLRWGLFCAEMLARFRGDDPSVERGMIVRRISESEIDLLAAIEGGVDAG</sequence>
<evidence type="ECO:0000313" key="2">
    <source>
        <dbReference type="EMBL" id="MBB3925779.1"/>
    </source>
</evidence>
<keyword evidence="3" id="KW-1185">Reference proteome</keyword>
<dbReference type="InterPro" id="IPR051678">
    <property type="entry name" value="AGP_Transferase"/>
</dbReference>
<keyword evidence="2" id="KW-0808">Transferase</keyword>